<evidence type="ECO:0000256" key="13">
    <source>
        <dbReference type="HAMAP-Rule" id="MF_01398"/>
    </source>
</evidence>
<evidence type="ECO:0000256" key="6">
    <source>
        <dbReference type="ARBA" id="ARBA00022989"/>
    </source>
</evidence>
<dbReference type="EMBL" id="CP048877">
    <property type="protein sequence ID" value="QIJ71781.1"/>
    <property type="molecule type" value="Genomic_DNA"/>
</dbReference>
<evidence type="ECO:0000313" key="15">
    <source>
        <dbReference type="EMBL" id="QIJ71781.1"/>
    </source>
</evidence>
<evidence type="ECO:0000313" key="16">
    <source>
        <dbReference type="Proteomes" id="UP000502179"/>
    </source>
</evidence>
<dbReference type="RefSeq" id="WP_166031999.1">
    <property type="nucleotide sequence ID" value="NZ_CP048877.1"/>
</dbReference>
<dbReference type="KEGG" id="tav:G4V39_05665"/>
<dbReference type="PANTHER" id="PTHR33445:SF2">
    <property type="entry name" value="ATP SYNTHASE SUBUNIT B', CHLOROPLASTIC"/>
    <property type="match status" value="1"/>
</dbReference>
<evidence type="ECO:0000256" key="9">
    <source>
        <dbReference type="ARBA" id="ARBA00023310"/>
    </source>
</evidence>
<keyword evidence="7 13" id="KW-0406">Ion transport</keyword>
<organism evidence="15 16">
    <name type="scientific">Thermosulfuriphilus ammonigenes</name>
    <dbReference type="NCBI Taxonomy" id="1936021"/>
    <lineage>
        <taxon>Bacteria</taxon>
        <taxon>Pseudomonadati</taxon>
        <taxon>Thermodesulfobacteriota</taxon>
        <taxon>Thermodesulfobacteria</taxon>
        <taxon>Thermodesulfobacteriales</taxon>
        <taxon>Thermodesulfobacteriaceae</taxon>
        <taxon>Thermosulfuriphilus</taxon>
    </lineage>
</organism>
<evidence type="ECO:0000256" key="3">
    <source>
        <dbReference type="ARBA" id="ARBA00022547"/>
    </source>
</evidence>
<dbReference type="AlphaFoldDB" id="A0A6G7PW85"/>
<comment type="subunit">
    <text evidence="13">F-type ATPases have 2 components, F(1) - the catalytic core - and F(0) - the membrane proton channel. F(1) has five subunits: alpha(3), beta(3), gamma(1), delta(1), epsilon(1). F(0) has three main subunits: a(1), b(2) and c(10-14). The alpha and beta chains form an alternating ring which encloses part of the gamma chain. F(1) is attached to F(0) by a central stalk formed by the gamma and epsilon chains, while a peripheral stalk is formed by the delta and b chains.</text>
</comment>
<keyword evidence="4 13" id="KW-0812">Transmembrane</keyword>
<keyword evidence="9 13" id="KW-0066">ATP synthesis</keyword>
<protein>
    <recommendedName>
        <fullName evidence="13">ATP synthase subunit b</fullName>
    </recommendedName>
    <alternativeName>
        <fullName evidence="13">ATP synthase F(0) sector subunit b</fullName>
    </alternativeName>
    <alternativeName>
        <fullName evidence="13">ATPase subunit I</fullName>
    </alternativeName>
    <alternativeName>
        <fullName evidence="13">F-type ATPase subunit b</fullName>
        <shortName evidence="13">F-ATPase subunit b</shortName>
    </alternativeName>
</protein>
<evidence type="ECO:0000256" key="2">
    <source>
        <dbReference type="ARBA" id="ARBA00022448"/>
    </source>
</evidence>
<comment type="similarity">
    <text evidence="1 13 14">Belongs to the ATPase B chain family.</text>
</comment>
<dbReference type="Pfam" id="PF00430">
    <property type="entry name" value="ATP-synt_B"/>
    <property type="match status" value="1"/>
</dbReference>
<comment type="function">
    <text evidence="11">Component of the F(0) channel, it forms part of the peripheral stalk, linking F(1) to F(0). The b'-subunit is a diverged and duplicated form of b found in plants and photosynthetic bacteria.</text>
</comment>
<evidence type="ECO:0000256" key="8">
    <source>
        <dbReference type="ARBA" id="ARBA00023136"/>
    </source>
</evidence>
<dbReference type="Proteomes" id="UP000502179">
    <property type="component" value="Chromosome"/>
</dbReference>
<dbReference type="GO" id="GO:0046961">
    <property type="term" value="F:proton-transporting ATPase activity, rotational mechanism"/>
    <property type="evidence" value="ECO:0007669"/>
    <property type="project" value="TreeGrafter"/>
</dbReference>
<evidence type="ECO:0000256" key="4">
    <source>
        <dbReference type="ARBA" id="ARBA00022692"/>
    </source>
</evidence>
<reference evidence="15 16" key="1">
    <citation type="submission" date="2020-02" db="EMBL/GenBank/DDBJ databases">
        <title>Genome analysis of Thermosulfuriphilus ammonigenes ST65T, an anaerobic thermophilic chemolithoautotrophic bacterium isolated from a deep-sea hydrothermal vent.</title>
        <authorList>
            <person name="Slobodkina G."/>
            <person name="Allioux M."/>
            <person name="Merkel A."/>
            <person name="Alain K."/>
            <person name="Jebbar M."/>
            <person name="Slobodkin A."/>
        </authorList>
    </citation>
    <scope>NUCLEOTIDE SEQUENCE [LARGE SCALE GENOMIC DNA]</scope>
    <source>
        <strain evidence="15 16">ST65</strain>
    </source>
</reference>
<dbReference type="PANTHER" id="PTHR33445">
    <property type="entry name" value="ATP SYNTHASE SUBUNIT B', CHLOROPLASTIC"/>
    <property type="match status" value="1"/>
</dbReference>
<dbReference type="GO" id="GO:0005886">
    <property type="term" value="C:plasma membrane"/>
    <property type="evidence" value="ECO:0007669"/>
    <property type="project" value="UniProtKB-SubCell"/>
</dbReference>
<comment type="function">
    <text evidence="10 13">F(1)F(0) ATP synthase produces ATP from ADP in the presence of a proton or sodium gradient. F-type ATPases consist of two structural domains, F(1) containing the extramembraneous catalytic core and F(0) containing the membrane proton channel, linked together by a central stalk and a peripheral stalk. During catalysis, ATP synthesis in the catalytic domain of F(1) is coupled via a rotary mechanism of the central stalk subunits to proton translocation.</text>
</comment>
<accession>A0A6G7PW85</accession>
<gene>
    <name evidence="13" type="primary">atpF</name>
    <name evidence="15" type="ORF">G4V39_05665</name>
</gene>
<evidence type="ECO:0000256" key="14">
    <source>
        <dbReference type="RuleBase" id="RU003848"/>
    </source>
</evidence>
<dbReference type="CDD" id="cd06503">
    <property type="entry name" value="ATP-synt_Fo_b"/>
    <property type="match status" value="1"/>
</dbReference>
<dbReference type="GO" id="GO:0046933">
    <property type="term" value="F:proton-transporting ATP synthase activity, rotational mechanism"/>
    <property type="evidence" value="ECO:0007669"/>
    <property type="project" value="UniProtKB-UniRule"/>
</dbReference>
<feature type="transmembrane region" description="Helical" evidence="13">
    <location>
        <begin position="6"/>
        <end position="27"/>
    </location>
</feature>
<evidence type="ECO:0000256" key="11">
    <source>
        <dbReference type="ARBA" id="ARBA00025614"/>
    </source>
</evidence>
<dbReference type="GO" id="GO:0045259">
    <property type="term" value="C:proton-transporting ATP synthase complex"/>
    <property type="evidence" value="ECO:0007669"/>
    <property type="project" value="UniProtKB-KW"/>
</dbReference>
<keyword evidence="8 13" id="KW-0472">Membrane</keyword>
<dbReference type="InterPro" id="IPR050059">
    <property type="entry name" value="ATP_synthase_B_chain"/>
</dbReference>
<sequence length="141" mass="16296">MISLDITLWVQIVKILILTFILNAILIKPILRILREREEHFAGLEQDIQRFTESAEQLLENYNRRLAEARMEAGKKREELKLQAKQEEKSILEAATKEAEARKSELLSQVMKEIEGVRKALREQVEGFAAQIAQKLLGRSI</sequence>
<keyword evidence="3 13" id="KW-0138">CF(0)</keyword>
<dbReference type="GO" id="GO:0012505">
    <property type="term" value="C:endomembrane system"/>
    <property type="evidence" value="ECO:0007669"/>
    <property type="project" value="UniProtKB-SubCell"/>
</dbReference>
<keyword evidence="13" id="KW-1003">Cell membrane</keyword>
<evidence type="ECO:0000256" key="10">
    <source>
        <dbReference type="ARBA" id="ARBA00025198"/>
    </source>
</evidence>
<comment type="subcellular location">
    <subcellularLocation>
        <location evidence="13">Cell membrane</location>
        <topology evidence="13">Single-pass membrane protein</topology>
    </subcellularLocation>
    <subcellularLocation>
        <location evidence="12">Endomembrane system</location>
        <topology evidence="12">Single-pass membrane protein</topology>
    </subcellularLocation>
</comment>
<evidence type="ECO:0000256" key="1">
    <source>
        <dbReference type="ARBA" id="ARBA00005513"/>
    </source>
</evidence>
<keyword evidence="5 13" id="KW-0375">Hydrogen ion transport</keyword>
<proteinExistence type="inferred from homology"/>
<evidence type="ECO:0000256" key="12">
    <source>
        <dbReference type="ARBA" id="ARBA00037847"/>
    </source>
</evidence>
<dbReference type="InterPro" id="IPR002146">
    <property type="entry name" value="ATP_synth_b/b'su_bac/chlpt"/>
</dbReference>
<dbReference type="HAMAP" id="MF_01398">
    <property type="entry name" value="ATP_synth_b_bprime"/>
    <property type="match status" value="1"/>
</dbReference>
<evidence type="ECO:0000256" key="5">
    <source>
        <dbReference type="ARBA" id="ARBA00022781"/>
    </source>
</evidence>
<keyword evidence="2 13" id="KW-0813">Transport</keyword>
<name>A0A6G7PW85_9BACT</name>
<keyword evidence="16" id="KW-1185">Reference proteome</keyword>
<keyword evidence="6 13" id="KW-1133">Transmembrane helix</keyword>
<evidence type="ECO:0000256" key="7">
    <source>
        <dbReference type="ARBA" id="ARBA00023065"/>
    </source>
</evidence>